<protein>
    <recommendedName>
        <fullName evidence="1">PB1-like domain-containing protein</fullName>
    </recommendedName>
</protein>
<sequence>MGESMYVLQYFHGGKFRTTLKFEYVNGSIEKFQVDLDRLCICDILENVELLGYGQHKFVYYRDPSSDFNYDGLVLIHNDDTIRQVIQLLVGKDGSYDLGPDIEALEAAGEELRTTIEDLDDTVLEFAIDGGPREIANGGGLKEVADGFDHACDGGPRRAIGRDADGPM</sequence>
<evidence type="ECO:0000259" key="1">
    <source>
        <dbReference type="Pfam" id="PF26130"/>
    </source>
</evidence>
<organism evidence="2 3">
    <name type="scientific">Hibiscus sabdariffa</name>
    <name type="common">roselle</name>
    <dbReference type="NCBI Taxonomy" id="183260"/>
    <lineage>
        <taxon>Eukaryota</taxon>
        <taxon>Viridiplantae</taxon>
        <taxon>Streptophyta</taxon>
        <taxon>Embryophyta</taxon>
        <taxon>Tracheophyta</taxon>
        <taxon>Spermatophyta</taxon>
        <taxon>Magnoliopsida</taxon>
        <taxon>eudicotyledons</taxon>
        <taxon>Gunneridae</taxon>
        <taxon>Pentapetalae</taxon>
        <taxon>rosids</taxon>
        <taxon>malvids</taxon>
        <taxon>Malvales</taxon>
        <taxon>Malvaceae</taxon>
        <taxon>Malvoideae</taxon>
        <taxon>Hibiscus</taxon>
    </lineage>
</organism>
<reference evidence="2 3" key="1">
    <citation type="journal article" date="2024" name="G3 (Bethesda)">
        <title>Genome assembly of Hibiscus sabdariffa L. provides insights into metabolisms of medicinal natural products.</title>
        <authorList>
            <person name="Kim T."/>
        </authorList>
    </citation>
    <scope>NUCLEOTIDE SEQUENCE [LARGE SCALE GENOMIC DNA]</scope>
    <source>
        <strain evidence="2">TK-2024</strain>
        <tissue evidence="2">Old leaves</tissue>
    </source>
</reference>
<gene>
    <name evidence="2" type="ORF">V6N11_060137</name>
</gene>
<dbReference type="EMBL" id="JBBPBN010000084">
    <property type="protein sequence ID" value="KAK8982816.1"/>
    <property type="molecule type" value="Genomic_DNA"/>
</dbReference>
<proteinExistence type="predicted"/>
<evidence type="ECO:0000313" key="2">
    <source>
        <dbReference type="EMBL" id="KAK8982816.1"/>
    </source>
</evidence>
<accession>A0ABR2P3B4</accession>
<name>A0ABR2P3B4_9ROSI</name>
<dbReference type="Pfam" id="PF26130">
    <property type="entry name" value="PB1-like"/>
    <property type="match status" value="1"/>
</dbReference>
<dbReference type="Proteomes" id="UP001396334">
    <property type="component" value="Unassembled WGS sequence"/>
</dbReference>
<keyword evidence="3" id="KW-1185">Reference proteome</keyword>
<evidence type="ECO:0000313" key="3">
    <source>
        <dbReference type="Proteomes" id="UP001396334"/>
    </source>
</evidence>
<comment type="caution">
    <text evidence="2">The sequence shown here is derived from an EMBL/GenBank/DDBJ whole genome shotgun (WGS) entry which is preliminary data.</text>
</comment>
<feature type="domain" description="PB1-like" evidence="1">
    <location>
        <begin position="5"/>
        <end position="89"/>
    </location>
</feature>
<dbReference type="InterPro" id="IPR058594">
    <property type="entry name" value="PB1-like_dom_pln"/>
</dbReference>